<sequence>MRRFGKVATTFKFQSVSICSKHFILRFHTPSEDEREMPTGSEDNGFPIRIRKLGKEETANVGGASVLCRPFV</sequence>
<dbReference type="AlphaFoldDB" id="A0A9P0P973"/>
<comment type="caution">
    <text evidence="1">The sequence shown here is derived from an EMBL/GenBank/DDBJ whole genome shotgun (WGS) entry which is preliminary data.</text>
</comment>
<evidence type="ECO:0000313" key="1">
    <source>
        <dbReference type="EMBL" id="CAH1972583.1"/>
    </source>
</evidence>
<keyword evidence="2" id="KW-1185">Reference proteome</keyword>
<evidence type="ECO:0000313" key="2">
    <source>
        <dbReference type="Proteomes" id="UP001152888"/>
    </source>
</evidence>
<reference evidence="1" key="1">
    <citation type="submission" date="2022-03" db="EMBL/GenBank/DDBJ databases">
        <authorList>
            <person name="Sayadi A."/>
        </authorList>
    </citation>
    <scope>NUCLEOTIDE SEQUENCE</scope>
</reference>
<gene>
    <name evidence="1" type="ORF">ACAOBT_LOCUS10079</name>
</gene>
<organism evidence="1 2">
    <name type="scientific">Acanthoscelides obtectus</name>
    <name type="common">Bean weevil</name>
    <name type="synonym">Bruchus obtectus</name>
    <dbReference type="NCBI Taxonomy" id="200917"/>
    <lineage>
        <taxon>Eukaryota</taxon>
        <taxon>Metazoa</taxon>
        <taxon>Ecdysozoa</taxon>
        <taxon>Arthropoda</taxon>
        <taxon>Hexapoda</taxon>
        <taxon>Insecta</taxon>
        <taxon>Pterygota</taxon>
        <taxon>Neoptera</taxon>
        <taxon>Endopterygota</taxon>
        <taxon>Coleoptera</taxon>
        <taxon>Polyphaga</taxon>
        <taxon>Cucujiformia</taxon>
        <taxon>Chrysomeloidea</taxon>
        <taxon>Chrysomelidae</taxon>
        <taxon>Bruchinae</taxon>
        <taxon>Bruchini</taxon>
        <taxon>Acanthoscelides</taxon>
    </lineage>
</organism>
<name>A0A9P0P973_ACAOB</name>
<proteinExistence type="predicted"/>
<protein>
    <submittedName>
        <fullName evidence="1">Uncharacterized protein</fullName>
    </submittedName>
</protein>
<dbReference type="Proteomes" id="UP001152888">
    <property type="component" value="Unassembled WGS sequence"/>
</dbReference>
<dbReference type="EMBL" id="CAKOFQ010006800">
    <property type="protein sequence ID" value="CAH1972583.1"/>
    <property type="molecule type" value="Genomic_DNA"/>
</dbReference>
<accession>A0A9P0P973</accession>